<evidence type="ECO:0000313" key="8">
    <source>
        <dbReference type="EMBL" id="PSN59438.1"/>
    </source>
</evidence>
<dbReference type="SUPFAM" id="SSF103473">
    <property type="entry name" value="MFS general substrate transporter"/>
    <property type="match status" value="1"/>
</dbReference>
<dbReference type="Proteomes" id="UP000240883">
    <property type="component" value="Unassembled WGS sequence"/>
</dbReference>
<evidence type="ECO:0000256" key="5">
    <source>
        <dbReference type="ARBA" id="ARBA00023136"/>
    </source>
</evidence>
<keyword evidence="9" id="KW-1185">Reference proteome</keyword>
<feature type="transmembrane region" description="Helical" evidence="6">
    <location>
        <begin position="108"/>
        <end position="128"/>
    </location>
</feature>
<dbReference type="GO" id="GO:0022857">
    <property type="term" value="F:transmembrane transporter activity"/>
    <property type="evidence" value="ECO:0007669"/>
    <property type="project" value="InterPro"/>
</dbReference>
<feature type="transmembrane region" description="Helical" evidence="6">
    <location>
        <begin position="134"/>
        <end position="156"/>
    </location>
</feature>
<dbReference type="GO" id="GO:0016020">
    <property type="term" value="C:membrane"/>
    <property type="evidence" value="ECO:0007669"/>
    <property type="project" value="UniProtKB-SubCell"/>
</dbReference>
<dbReference type="EMBL" id="KZ678156">
    <property type="protein sequence ID" value="PSN59438.1"/>
    <property type="molecule type" value="Genomic_DNA"/>
</dbReference>
<feature type="domain" description="Major facilitator superfamily (MFS) profile" evidence="7">
    <location>
        <begin position="40"/>
        <end position="433"/>
    </location>
</feature>
<dbReference type="PROSITE" id="PS50850">
    <property type="entry name" value="MFS"/>
    <property type="match status" value="1"/>
</dbReference>
<keyword evidence="2" id="KW-0813">Transport</keyword>
<dbReference type="Gene3D" id="1.20.1250.20">
    <property type="entry name" value="MFS general substrate transporter like domains"/>
    <property type="match status" value="1"/>
</dbReference>
<feature type="transmembrane region" description="Helical" evidence="6">
    <location>
        <begin position="81"/>
        <end position="101"/>
    </location>
</feature>
<dbReference type="InterPro" id="IPR011701">
    <property type="entry name" value="MFS"/>
</dbReference>
<evidence type="ECO:0000256" key="4">
    <source>
        <dbReference type="ARBA" id="ARBA00022989"/>
    </source>
</evidence>
<evidence type="ECO:0000256" key="3">
    <source>
        <dbReference type="ARBA" id="ARBA00022692"/>
    </source>
</evidence>
<proteinExistence type="predicted"/>
<organism evidence="8 9">
    <name type="scientific">Corynespora cassiicola Philippines</name>
    <dbReference type="NCBI Taxonomy" id="1448308"/>
    <lineage>
        <taxon>Eukaryota</taxon>
        <taxon>Fungi</taxon>
        <taxon>Dikarya</taxon>
        <taxon>Ascomycota</taxon>
        <taxon>Pezizomycotina</taxon>
        <taxon>Dothideomycetes</taxon>
        <taxon>Pleosporomycetidae</taxon>
        <taxon>Pleosporales</taxon>
        <taxon>Corynesporascaceae</taxon>
        <taxon>Corynespora</taxon>
    </lineage>
</organism>
<dbReference type="PANTHER" id="PTHR43791:SF54">
    <property type="entry name" value="MAJOR FACILITATOR SUPERFAMILY (MFS) PROFILE DOMAIN-CONTAINING PROTEIN-RELATED"/>
    <property type="match status" value="1"/>
</dbReference>
<dbReference type="InterPro" id="IPR036259">
    <property type="entry name" value="MFS_trans_sf"/>
</dbReference>
<evidence type="ECO:0000256" key="6">
    <source>
        <dbReference type="SAM" id="Phobius"/>
    </source>
</evidence>
<feature type="transmembrane region" description="Helical" evidence="6">
    <location>
        <begin position="320"/>
        <end position="337"/>
    </location>
</feature>
<evidence type="ECO:0000256" key="2">
    <source>
        <dbReference type="ARBA" id="ARBA00022448"/>
    </source>
</evidence>
<accession>A0A2T2N340</accession>
<comment type="subcellular location">
    <subcellularLocation>
        <location evidence="1">Membrane</location>
        <topology evidence="1">Multi-pass membrane protein</topology>
    </subcellularLocation>
</comment>
<reference evidence="8 9" key="1">
    <citation type="journal article" date="2018" name="Front. Microbiol.">
        <title>Genome-Wide Analysis of Corynespora cassiicola Leaf Fall Disease Putative Effectors.</title>
        <authorList>
            <person name="Lopez D."/>
            <person name="Ribeiro S."/>
            <person name="Label P."/>
            <person name="Fumanal B."/>
            <person name="Venisse J.S."/>
            <person name="Kohler A."/>
            <person name="de Oliveira R.R."/>
            <person name="Labutti K."/>
            <person name="Lipzen A."/>
            <person name="Lail K."/>
            <person name="Bauer D."/>
            <person name="Ohm R.A."/>
            <person name="Barry K.W."/>
            <person name="Spatafora J."/>
            <person name="Grigoriev I.V."/>
            <person name="Martin F.M."/>
            <person name="Pujade-Renaud V."/>
        </authorList>
    </citation>
    <scope>NUCLEOTIDE SEQUENCE [LARGE SCALE GENOMIC DNA]</scope>
    <source>
        <strain evidence="8 9">Philippines</strain>
    </source>
</reference>
<dbReference type="OrthoDB" id="310895at2759"/>
<dbReference type="InterPro" id="IPR020846">
    <property type="entry name" value="MFS_dom"/>
</dbReference>
<dbReference type="Pfam" id="PF07690">
    <property type="entry name" value="MFS_1"/>
    <property type="match status" value="1"/>
</dbReference>
<evidence type="ECO:0000313" key="9">
    <source>
        <dbReference type="Proteomes" id="UP000240883"/>
    </source>
</evidence>
<name>A0A2T2N340_CORCC</name>
<evidence type="ECO:0000259" key="7">
    <source>
        <dbReference type="PROSITE" id="PS50850"/>
    </source>
</evidence>
<feature type="transmembrane region" description="Helical" evidence="6">
    <location>
        <begin position="349"/>
        <end position="369"/>
    </location>
</feature>
<feature type="transmembrane region" description="Helical" evidence="6">
    <location>
        <begin position="389"/>
        <end position="408"/>
    </location>
</feature>
<evidence type="ECO:0000256" key="1">
    <source>
        <dbReference type="ARBA" id="ARBA00004141"/>
    </source>
</evidence>
<dbReference type="AlphaFoldDB" id="A0A2T2N340"/>
<keyword evidence="4 6" id="KW-1133">Transmembrane helix</keyword>
<gene>
    <name evidence="8" type="ORF">BS50DRAFT_605253</name>
</gene>
<sequence>MTEKYVAETTMAKDSSEDTVELAAPTPARLNYTLKLDLRLIPILGCTYTILFLDRTNIANARIEGLEKGLNMPPNGYNTCIWIFFIPFVLIEIPSNMIMGLPKVRPNIFLGINMLILGVVSTCQGLTASYGGLLALRFLMGIFEATLPAGAAFLIGSYYTRKQASLRFASFFTFGILGPCVSGLLAYGIRNMHGVGGKEGWRWIFILEGLMTIAISLLVFLLVPDFPERTQILTPEERADLLERLREDRGEEKLDLKSVNWVKVLSDYKIWFPSLFACWVSGRIGWRFPFVIVGVLLAMVGWIIQVVYSDSKGLAAGTRYFSLFAMSAGTFIQMSMTTSWMTNNLRGRASIAVGTAMILGLGNCANFVAANVFITREAPFYPSGFRTGLGLTIAGAAICMIYVTLLWAHNKKLDKKRREFGGEDNQSEFRYQY</sequence>
<feature type="transmembrane region" description="Helical" evidence="6">
    <location>
        <begin position="288"/>
        <end position="308"/>
    </location>
</feature>
<feature type="transmembrane region" description="Helical" evidence="6">
    <location>
        <begin position="168"/>
        <end position="189"/>
    </location>
</feature>
<keyword evidence="3 6" id="KW-0812">Transmembrane</keyword>
<keyword evidence="5 6" id="KW-0472">Membrane</keyword>
<feature type="transmembrane region" description="Helical" evidence="6">
    <location>
        <begin position="201"/>
        <end position="223"/>
    </location>
</feature>
<dbReference type="FunFam" id="1.20.1250.20:FF:000057">
    <property type="entry name" value="MFS general substrate transporter"/>
    <property type="match status" value="1"/>
</dbReference>
<protein>
    <submittedName>
        <fullName evidence="8">MFS general substrate transporter</fullName>
    </submittedName>
</protein>
<dbReference type="PANTHER" id="PTHR43791">
    <property type="entry name" value="PERMEASE-RELATED"/>
    <property type="match status" value="1"/>
</dbReference>